<dbReference type="AlphaFoldDB" id="A0A1X0IF70"/>
<dbReference type="SUPFAM" id="SSF56801">
    <property type="entry name" value="Acetyl-CoA synthetase-like"/>
    <property type="match status" value="1"/>
</dbReference>
<dbReference type="PANTHER" id="PTHR24096:SF323">
    <property type="entry name" value="BLR3536 PROTEIN"/>
    <property type="match status" value="1"/>
</dbReference>
<dbReference type="GO" id="GO:0016405">
    <property type="term" value="F:CoA-ligase activity"/>
    <property type="evidence" value="ECO:0007669"/>
    <property type="project" value="TreeGrafter"/>
</dbReference>
<evidence type="ECO:0000313" key="3">
    <source>
        <dbReference type="EMBL" id="ORB45554.1"/>
    </source>
</evidence>
<dbReference type="NCBIfam" id="NF038341">
    <property type="entry name" value="ligase_FadD4"/>
    <property type="match status" value="1"/>
</dbReference>
<dbReference type="InterPro" id="IPR000873">
    <property type="entry name" value="AMP-dep_synth/lig_dom"/>
</dbReference>
<dbReference type="OrthoDB" id="9803968at2"/>
<proteinExistence type="predicted"/>
<dbReference type="Gene3D" id="3.30.300.30">
    <property type="match status" value="1"/>
</dbReference>
<dbReference type="InterPro" id="IPR020845">
    <property type="entry name" value="AMP-binding_CS"/>
</dbReference>
<dbReference type="Pfam" id="PF13193">
    <property type="entry name" value="AMP-binding_C"/>
    <property type="match status" value="1"/>
</dbReference>
<feature type="domain" description="AMP-binding enzyme C-terminal" evidence="2">
    <location>
        <begin position="416"/>
        <end position="494"/>
    </location>
</feature>
<dbReference type="Proteomes" id="UP000192513">
    <property type="component" value="Unassembled WGS sequence"/>
</dbReference>
<dbReference type="EMBL" id="MVIE01000004">
    <property type="protein sequence ID" value="ORB45554.1"/>
    <property type="molecule type" value="Genomic_DNA"/>
</dbReference>
<organism evidence="3 4">
    <name type="scientific">Mycobacterium paraseoulense</name>
    <dbReference type="NCBI Taxonomy" id="590652"/>
    <lineage>
        <taxon>Bacteria</taxon>
        <taxon>Bacillati</taxon>
        <taxon>Actinomycetota</taxon>
        <taxon>Actinomycetes</taxon>
        <taxon>Mycobacteriales</taxon>
        <taxon>Mycobacteriaceae</taxon>
        <taxon>Mycobacterium</taxon>
    </lineage>
</organism>
<feature type="domain" description="AMP-dependent synthetase/ligase" evidence="1">
    <location>
        <begin position="4"/>
        <end position="358"/>
    </location>
</feature>
<dbReference type="RefSeq" id="WP_083169591.1">
    <property type="nucleotide sequence ID" value="NZ_AP022619.1"/>
</dbReference>
<dbReference type="InterPro" id="IPR025110">
    <property type="entry name" value="AMP-bd_C"/>
</dbReference>
<dbReference type="Pfam" id="PF00501">
    <property type="entry name" value="AMP-binding"/>
    <property type="match status" value="1"/>
</dbReference>
<dbReference type="PROSITE" id="PS00455">
    <property type="entry name" value="AMP_BINDING"/>
    <property type="match status" value="1"/>
</dbReference>
<protein>
    <submittedName>
        <fullName evidence="3">Acyl-CoA synthetase</fullName>
    </submittedName>
</protein>
<evidence type="ECO:0000259" key="2">
    <source>
        <dbReference type="Pfam" id="PF13193"/>
    </source>
</evidence>
<dbReference type="Gene3D" id="3.40.50.12780">
    <property type="entry name" value="N-terminal domain of ligase-like"/>
    <property type="match status" value="1"/>
</dbReference>
<comment type="caution">
    <text evidence="3">The sequence shown here is derived from an EMBL/GenBank/DDBJ whole genome shotgun (WGS) entry which is preliminary data.</text>
</comment>
<gene>
    <name evidence="3" type="ORF">BST39_04970</name>
</gene>
<sequence length="509" mass="56056">MQIRAHTSSAKPAIVLDPSGIRLTFAELEARANRLAHYWRRNGLREGDTIALVMENNEHMHAVMWSARRAGLYYVPVNTHLTPPEMGYILSNSEAKAIAGSAAMSAQCEQLEEYLTDVPAPLRLMTGTTLPNWVSYPECVAGEPDTPIADEFEGDLLQYSSGTTGRPKGIRRKLPHVAPSVAPNVLTPLLDAVGITDRSVYLSPAPLYHTAPSMWSMCVQTLGATTVVLEKFGAEQALACIERYRITHAQFVPAMFVRMLKLPAEVRDAYDLSSLERVVHAAAPCPPEIKRQMIAWWGPIIDEFYSSSEGAGITFITAEEWLQHPGSVGRSLMGTVHVLGEDGSELAAGQTGDIYFEGGFAFDYLHDPVKTAASHNPNGWATVGDVGHLDEDGYLYLSDRRHHTIISGGVNIYPQEAESLLVSHPRVADAAVFGIPDPEMGQRVAAVVETVDPLHTTDEFADELLEWLRSRLAHFKCPRQIRFETRLPRSDAGKLYKQSLIEKYSGPAE</sequence>
<name>A0A1X0IF70_9MYCO</name>
<evidence type="ECO:0000259" key="1">
    <source>
        <dbReference type="Pfam" id="PF00501"/>
    </source>
</evidence>
<dbReference type="STRING" id="590652.BST39_04970"/>
<reference evidence="3 4" key="1">
    <citation type="submission" date="2017-02" db="EMBL/GenBank/DDBJ databases">
        <title>The new phylogeny of genus Mycobacterium.</title>
        <authorList>
            <person name="Tortoli E."/>
            <person name="Trovato A."/>
            <person name="Cirillo D.M."/>
        </authorList>
    </citation>
    <scope>NUCLEOTIDE SEQUENCE [LARGE SCALE GENOMIC DNA]</scope>
    <source>
        <strain evidence="3 4">DSM 45000</strain>
    </source>
</reference>
<keyword evidence="4" id="KW-1185">Reference proteome</keyword>
<dbReference type="InterPro" id="IPR045851">
    <property type="entry name" value="AMP-bd_C_sf"/>
</dbReference>
<dbReference type="InterPro" id="IPR042099">
    <property type="entry name" value="ANL_N_sf"/>
</dbReference>
<evidence type="ECO:0000313" key="4">
    <source>
        <dbReference type="Proteomes" id="UP000192513"/>
    </source>
</evidence>
<dbReference type="PANTHER" id="PTHR24096">
    <property type="entry name" value="LONG-CHAIN-FATTY-ACID--COA LIGASE"/>
    <property type="match status" value="1"/>
</dbReference>
<accession>A0A1X0IF70</accession>